<proteinExistence type="predicted"/>
<evidence type="ECO:0000313" key="2">
    <source>
        <dbReference type="Proteomes" id="UP000799428"/>
    </source>
</evidence>
<sequence length="205" mass="23467">MSRFGMLPDGYYLSNQLGLIWKGGMYVPFGSNVRAPSGKTKFKTGSNQPPAGISAGMPDFVQSSAFDMVPSSRRRRRRRYRRRRRRSCANRQFNSDMHHGFSVTWASSSRVCPHEWDGSKPAPRRRKAVCQIRMLFGTGDGDPLRKIAALAGSLKRRDCTVYREKVENWTIVQPEWMDVFFSLFKKGHRTGLVWGLSIRFGITQI</sequence>
<accession>A0A6G1KL66</accession>
<organism evidence="1 2">
    <name type="scientific">Pleomassaria siparia CBS 279.74</name>
    <dbReference type="NCBI Taxonomy" id="1314801"/>
    <lineage>
        <taxon>Eukaryota</taxon>
        <taxon>Fungi</taxon>
        <taxon>Dikarya</taxon>
        <taxon>Ascomycota</taxon>
        <taxon>Pezizomycotina</taxon>
        <taxon>Dothideomycetes</taxon>
        <taxon>Pleosporomycetidae</taxon>
        <taxon>Pleosporales</taxon>
        <taxon>Pleomassariaceae</taxon>
        <taxon>Pleomassaria</taxon>
    </lineage>
</organism>
<reference evidence="1" key="1">
    <citation type="journal article" date="2020" name="Stud. Mycol.">
        <title>101 Dothideomycetes genomes: a test case for predicting lifestyles and emergence of pathogens.</title>
        <authorList>
            <person name="Haridas S."/>
            <person name="Albert R."/>
            <person name="Binder M."/>
            <person name="Bloem J."/>
            <person name="Labutti K."/>
            <person name="Salamov A."/>
            <person name="Andreopoulos B."/>
            <person name="Baker S."/>
            <person name="Barry K."/>
            <person name="Bills G."/>
            <person name="Bluhm B."/>
            <person name="Cannon C."/>
            <person name="Castanera R."/>
            <person name="Culley D."/>
            <person name="Daum C."/>
            <person name="Ezra D."/>
            <person name="Gonzalez J."/>
            <person name="Henrissat B."/>
            <person name="Kuo A."/>
            <person name="Liang C."/>
            <person name="Lipzen A."/>
            <person name="Lutzoni F."/>
            <person name="Magnuson J."/>
            <person name="Mondo S."/>
            <person name="Nolan M."/>
            <person name="Ohm R."/>
            <person name="Pangilinan J."/>
            <person name="Park H.-J."/>
            <person name="Ramirez L."/>
            <person name="Alfaro M."/>
            <person name="Sun H."/>
            <person name="Tritt A."/>
            <person name="Yoshinaga Y."/>
            <person name="Zwiers L.-H."/>
            <person name="Turgeon B."/>
            <person name="Goodwin S."/>
            <person name="Spatafora J."/>
            <person name="Crous P."/>
            <person name="Grigoriev I."/>
        </authorList>
    </citation>
    <scope>NUCLEOTIDE SEQUENCE</scope>
    <source>
        <strain evidence="1">CBS 279.74</strain>
    </source>
</reference>
<evidence type="ECO:0000313" key="1">
    <source>
        <dbReference type="EMBL" id="KAF2713222.1"/>
    </source>
</evidence>
<dbReference type="Proteomes" id="UP000799428">
    <property type="component" value="Unassembled WGS sequence"/>
</dbReference>
<keyword evidence="2" id="KW-1185">Reference proteome</keyword>
<gene>
    <name evidence="1" type="ORF">K504DRAFT_498038</name>
</gene>
<protein>
    <submittedName>
        <fullName evidence="1">Uncharacterized protein</fullName>
    </submittedName>
</protein>
<dbReference type="EMBL" id="MU005765">
    <property type="protein sequence ID" value="KAF2713222.1"/>
    <property type="molecule type" value="Genomic_DNA"/>
</dbReference>
<name>A0A6G1KL66_9PLEO</name>
<dbReference type="AlphaFoldDB" id="A0A6G1KL66"/>